<gene>
    <name evidence="2" type="ORF">COV23_02490</name>
</gene>
<protein>
    <submittedName>
        <fullName evidence="2">Uncharacterized protein</fullName>
    </submittedName>
</protein>
<feature type="transmembrane region" description="Helical" evidence="1">
    <location>
        <begin position="202"/>
        <end position="222"/>
    </location>
</feature>
<feature type="transmembrane region" description="Helical" evidence="1">
    <location>
        <begin position="49"/>
        <end position="72"/>
    </location>
</feature>
<sequence>MNIFINFLVGPFVKWFPLVVFFAIFIPTVVFYFKKIELDDIKFLKRIKILIWVGILLRIFYAGLETFSQYFFWSQDKFGELFIQIPISQSFVMKDILWKPFLWLFDRPHGYFIFYTGSRFWLNAVISLVAAGFIYIILLVLKKYKERFFEIGDPEIGLLMALTLVWPNVISFGLLVFIFVILVSIFKTIFLKETYTTLGMPFLLAGFLSAVLGQYLLSYLGVSSVLVL</sequence>
<evidence type="ECO:0000313" key="2">
    <source>
        <dbReference type="EMBL" id="PIR43959.1"/>
    </source>
</evidence>
<comment type="caution">
    <text evidence="2">The sequence shown here is derived from an EMBL/GenBank/DDBJ whole genome shotgun (WGS) entry which is preliminary data.</text>
</comment>
<dbReference type="Proteomes" id="UP000231602">
    <property type="component" value="Unassembled WGS sequence"/>
</dbReference>
<feature type="transmembrane region" description="Helical" evidence="1">
    <location>
        <begin position="120"/>
        <end position="141"/>
    </location>
</feature>
<evidence type="ECO:0000256" key="1">
    <source>
        <dbReference type="SAM" id="Phobius"/>
    </source>
</evidence>
<name>A0A2H0RBP9_9BACT</name>
<dbReference type="EMBL" id="PCXV01000042">
    <property type="protein sequence ID" value="PIR43959.1"/>
    <property type="molecule type" value="Genomic_DNA"/>
</dbReference>
<reference evidence="2 3" key="1">
    <citation type="submission" date="2017-09" db="EMBL/GenBank/DDBJ databases">
        <title>Depth-based differentiation of microbial function through sediment-hosted aquifers and enrichment of novel symbionts in the deep terrestrial subsurface.</title>
        <authorList>
            <person name="Probst A.J."/>
            <person name="Ladd B."/>
            <person name="Jarett J.K."/>
            <person name="Geller-Mcgrath D.E."/>
            <person name="Sieber C.M."/>
            <person name="Emerson J.B."/>
            <person name="Anantharaman K."/>
            <person name="Thomas B.C."/>
            <person name="Malmstrom R."/>
            <person name="Stieglmeier M."/>
            <person name="Klingl A."/>
            <person name="Woyke T."/>
            <person name="Ryan C.M."/>
            <person name="Banfield J.F."/>
        </authorList>
    </citation>
    <scope>NUCLEOTIDE SEQUENCE [LARGE SCALE GENOMIC DNA]</scope>
    <source>
        <strain evidence="2">CG10_big_fil_rev_8_21_14_0_10_31_9</strain>
    </source>
</reference>
<feature type="transmembrane region" description="Helical" evidence="1">
    <location>
        <begin position="172"/>
        <end position="190"/>
    </location>
</feature>
<feature type="transmembrane region" description="Helical" evidence="1">
    <location>
        <begin position="12"/>
        <end position="33"/>
    </location>
</feature>
<proteinExistence type="predicted"/>
<accession>A0A2H0RBP9</accession>
<dbReference type="AlphaFoldDB" id="A0A2H0RBP9"/>
<evidence type="ECO:0000313" key="3">
    <source>
        <dbReference type="Proteomes" id="UP000231602"/>
    </source>
</evidence>
<keyword evidence="1" id="KW-1133">Transmembrane helix</keyword>
<keyword evidence="1" id="KW-0472">Membrane</keyword>
<keyword evidence="1" id="KW-0812">Transmembrane</keyword>
<organism evidence="2 3">
    <name type="scientific">Candidatus Wolfebacteria bacterium CG10_big_fil_rev_8_21_14_0_10_31_9</name>
    <dbReference type="NCBI Taxonomy" id="1975070"/>
    <lineage>
        <taxon>Bacteria</taxon>
        <taxon>Candidatus Wolfeibacteriota</taxon>
    </lineage>
</organism>